<dbReference type="Proteomes" id="UP001223978">
    <property type="component" value="Unassembled WGS sequence"/>
</dbReference>
<protein>
    <submittedName>
        <fullName evidence="3">IS1182 family transposase</fullName>
    </submittedName>
</protein>
<proteinExistence type="predicted"/>
<keyword evidence="4" id="KW-1185">Reference proteome</keyword>
<dbReference type="InterPro" id="IPR025668">
    <property type="entry name" value="Tnp_DDE_dom"/>
</dbReference>
<evidence type="ECO:0000259" key="2">
    <source>
        <dbReference type="Pfam" id="PF13751"/>
    </source>
</evidence>
<dbReference type="InterPro" id="IPR008490">
    <property type="entry name" value="Transposase_InsH_N"/>
</dbReference>
<dbReference type="InterPro" id="IPR047629">
    <property type="entry name" value="IS1182_transpos"/>
</dbReference>
<dbReference type="NCBIfam" id="NF033551">
    <property type="entry name" value="transpos_IS1182"/>
    <property type="match status" value="1"/>
</dbReference>
<reference evidence="3 4" key="1">
    <citation type="submission" date="2023-05" db="EMBL/GenBank/DDBJ databases">
        <title>Draft genome sequence of Streptomyces sp. B-S-A6 isolated from a cave soil in Thailand.</title>
        <authorList>
            <person name="Chamroensaksri N."/>
            <person name="Muangham S."/>
        </authorList>
    </citation>
    <scope>NUCLEOTIDE SEQUENCE [LARGE SCALE GENOMIC DNA]</scope>
    <source>
        <strain evidence="3 4">B-S-A6</strain>
    </source>
</reference>
<dbReference type="PANTHER" id="PTHR35604:SF2">
    <property type="entry name" value="TRANSPOSASE INSH FOR INSERTION SEQUENCE ELEMENT IS5A-RELATED"/>
    <property type="match status" value="1"/>
</dbReference>
<comment type="caution">
    <text evidence="3">The sequence shown here is derived from an EMBL/GenBank/DDBJ whole genome shotgun (WGS) entry which is preliminary data.</text>
</comment>
<dbReference type="Pfam" id="PF05598">
    <property type="entry name" value="DUF772"/>
    <property type="match status" value="1"/>
</dbReference>
<sequence>MSMQPTESGEVPAETARVARAAFPKGSLAIRLRDELGMLFTDGQFADLFPVRGRPAWSPGRLALVSVLQFAEGLPDRQAAQAVRARIDWKYALGLELTDPGFDYSVLSEFRARLVEADAGQQIFDRVLEAARQAGVLKPPGRARTDSTHVLAAIRSLNRLEFVIETLRAALNAVAAAAPDWLTSYVDPAWFDRYATRPEDYWLPSSKAKRCELAEQTGRDGMRLLTDVHAADAPCWLRELPAVQTLRRAWVQQYVSDAEGEVRWRDPKECPPGALRLVSPYDTEARASAKRDIKWDGFKVHLTETCDPDTVHLITNVLTTDATIPDVKVTDTVHDSLATKDLLPGEHLLDAGYLDGSRIVTAQTRHGITLTGPIGGNTTAQAPGPYGQDAFAVDWDNKTVTCPNGMTTGQWRDALSHRGTPVIRIQFSPKDCRSCPSRSQCINSATRPRREITLRPRAEHEAIREARAAEGTPQWRERYAARNGIEGTISHAVRVTNLRQCRYHGLAKTRLQHQLTATAINLARMDAWNINRPRARTRTSHLAALRPAEHRLNGAN</sequence>
<feature type="domain" description="Transposase InsH N-terminal" evidence="1">
    <location>
        <begin position="21"/>
        <end position="113"/>
    </location>
</feature>
<dbReference type="PANTHER" id="PTHR35604">
    <property type="entry name" value="TRANSPOSASE INSH FOR INSERTION SEQUENCE ELEMENT IS5A-RELATED"/>
    <property type="match status" value="1"/>
</dbReference>
<evidence type="ECO:0000313" key="4">
    <source>
        <dbReference type="Proteomes" id="UP001223978"/>
    </source>
</evidence>
<gene>
    <name evidence="3" type="ORF">QIS96_37590</name>
</gene>
<evidence type="ECO:0000313" key="3">
    <source>
        <dbReference type="EMBL" id="MDI3409519.1"/>
    </source>
</evidence>
<accession>A0ABT6SNK9</accession>
<dbReference type="Pfam" id="PF13751">
    <property type="entry name" value="DDE_Tnp_1_6"/>
    <property type="match status" value="1"/>
</dbReference>
<dbReference type="EMBL" id="JASCIQ010000093">
    <property type="protein sequence ID" value="MDI3409519.1"/>
    <property type="molecule type" value="Genomic_DNA"/>
</dbReference>
<name>A0ABT6SNK9_9ACTN</name>
<organism evidence="3 4">
    <name type="scientific">Streptomyces cavernicola</name>
    <dbReference type="NCBI Taxonomy" id="3043613"/>
    <lineage>
        <taxon>Bacteria</taxon>
        <taxon>Bacillati</taxon>
        <taxon>Actinomycetota</taxon>
        <taxon>Actinomycetes</taxon>
        <taxon>Kitasatosporales</taxon>
        <taxon>Streptomycetaceae</taxon>
        <taxon>Streptomyces</taxon>
    </lineage>
</organism>
<evidence type="ECO:0000259" key="1">
    <source>
        <dbReference type="Pfam" id="PF05598"/>
    </source>
</evidence>
<feature type="domain" description="Transposase DDE" evidence="2">
    <location>
        <begin position="401"/>
        <end position="525"/>
    </location>
</feature>
<dbReference type="RefSeq" id="WP_282547385.1">
    <property type="nucleotide sequence ID" value="NZ_JASCIQ010000093.1"/>
</dbReference>